<dbReference type="EMBL" id="CP059399">
    <property type="protein sequence ID" value="QLY30171.1"/>
    <property type="molecule type" value="Genomic_DNA"/>
</dbReference>
<dbReference type="InterPro" id="IPR012349">
    <property type="entry name" value="Split_barrel_FMN-bd"/>
</dbReference>
<dbReference type="Pfam" id="PF01613">
    <property type="entry name" value="Flavin_Reduct"/>
    <property type="match status" value="1"/>
</dbReference>
<evidence type="ECO:0000313" key="5">
    <source>
        <dbReference type="Proteomes" id="UP000515512"/>
    </source>
</evidence>
<dbReference type="SMART" id="SM00903">
    <property type="entry name" value="Flavin_Reduct"/>
    <property type="match status" value="1"/>
</dbReference>
<protein>
    <submittedName>
        <fullName evidence="4">Flavin reductase family protein</fullName>
    </submittedName>
</protein>
<keyword evidence="2" id="KW-0560">Oxidoreductase</keyword>
<dbReference type="GO" id="GO:0042602">
    <property type="term" value="F:riboflavin reductase (NADPH) activity"/>
    <property type="evidence" value="ECO:0007669"/>
    <property type="project" value="TreeGrafter"/>
</dbReference>
<name>A0A7D6VA91_9NOCA</name>
<dbReference type="KEGG" id="nhu:H0264_34240"/>
<dbReference type="InterPro" id="IPR002563">
    <property type="entry name" value="Flavin_Rdtase-like_dom"/>
</dbReference>
<dbReference type="SUPFAM" id="SSF50475">
    <property type="entry name" value="FMN-binding split barrel"/>
    <property type="match status" value="1"/>
</dbReference>
<dbReference type="PANTHER" id="PTHR30466:SF11">
    <property type="entry name" value="FLAVIN-DEPENDENT MONOOXYGENASE, REDUCTASE SUBUNIT HSAB"/>
    <property type="match status" value="1"/>
</dbReference>
<dbReference type="Gene3D" id="2.30.110.10">
    <property type="entry name" value="Electron Transport, Fmn-binding Protein, Chain A"/>
    <property type="match status" value="1"/>
</dbReference>
<dbReference type="Proteomes" id="UP000515512">
    <property type="component" value="Chromosome"/>
</dbReference>
<comment type="similarity">
    <text evidence="1">Belongs to the non-flavoprotein flavin reductase family.</text>
</comment>
<evidence type="ECO:0000256" key="2">
    <source>
        <dbReference type="ARBA" id="ARBA00023002"/>
    </source>
</evidence>
<feature type="domain" description="Flavin reductase like" evidence="3">
    <location>
        <begin position="37"/>
        <end position="180"/>
    </location>
</feature>
<reference evidence="4 5" key="1">
    <citation type="submission" date="2020-07" db="EMBL/GenBank/DDBJ databases">
        <authorList>
            <person name="Zhuang K."/>
            <person name="Ran Y."/>
        </authorList>
    </citation>
    <scope>NUCLEOTIDE SEQUENCE [LARGE SCALE GENOMIC DNA]</scope>
    <source>
        <strain evidence="4 5">WCH-YHL-001</strain>
    </source>
</reference>
<gene>
    <name evidence="4" type="ORF">H0264_34240</name>
</gene>
<accession>A0A7D6VA91</accession>
<proteinExistence type="inferred from homology"/>
<evidence type="ECO:0000259" key="3">
    <source>
        <dbReference type="SMART" id="SM00903"/>
    </source>
</evidence>
<keyword evidence="5" id="KW-1185">Reference proteome</keyword>
<dbReference type="InterPro" id="IPR050268">
    <property type="entry name" value="NADH-dep_flavin_reductase"/>
</dbReference>
<evidence type="ECO:0000256" key="1">
    <source>
        <dbReference type="ARBA" id="ARBA00008898"/>
    </source>
</evidence>
<dbReference type="PANTHER" id="PTHR30466">
    <property type="entry name" value="FLAVIN REDUCTASE"/>
    <property type="match status" value="1"/>
</dbReference>
<dbReference type="GO" id="GO:0010181">
    <property type="term" value="F:FMN binding"/>
    <property type="evidence" value="ECO:0007669"/>
    <property type="project" value="InterPro"/>
</dbReference>
<evidence type="ECO:0000313" key="4">
    <source>
        <dbReference type="EMBL" id="QLY30171.1"/>
    </source>
</evidence>
<organism evidence="4 5">
    <name type="scientific">Nocardia huaxiensis</name>
    <dbReference type="NCBI Taxonomy" id="2755382"/>
    <lineage>
        <taxon>Bacteria</taxon>
        <taxon>Bacillati</taxon>
        <taxon>Actinomycetota</taxon>
        <taxon>Actinomycetes</taxon>
        <taxon>Mycobacteriales</taxon>
        <taxon>Nocardiaceae</taxon>
        <taxon>Nocardia</taxon>
    </lineage>
</organism>
<sequence length="184" mass="19658">MTASHISNRNKGDAVEPVLEADRASREIDPQAFKAVLGRFCSGVTVITALDNGEPVGFACQSFASLSIEPPLVSFFPARTSSTWPRIRAAGKFCVNILADDQTEICRQLGRPGADKFAGVEWTVSANGSPLLTGAMATIECELHDEVDGGDHTIVIGRVTGLNEHSDAPPLLFYRAAFGRLANQ</sequence>
<dbReference type="AlphaFoldDB" id="A0A7D6VA91"/>